<dbReference type="NCBIfam" id="TIGR01120">
    <property type="entry name" value="rpiB"/>
    <property type="match status" value="1"/>
</dbReference>
<feature type="active site" description="Proton acceptor" evidence="3">
    <location>
        <position position="67"/>
    </location>
</feature>
<dbReference type="PIRSF" id="PIRSF005384">
    <property type="entry name" value="RpiB_LacA_B"/>
    <property type="match status" value="1"/>
</dbReference>
<name>A0A6F8ZEL7_9FIRM</name>
<dbReference type="InterPro" id="IPR003500">
    <property type="entry name" value="RpiB_LacA_LacB"/>
</dbReference>
<protein>
    <submittedName>
        <fullName evidence="5">D-ribose 5-phosphate epimerase</fullName>
        <ecNumber evidence="5">5.3.1.6</ecNumber>
    </submittedName>
</protein>
<evidence type="ECO:0000256" key="2">
    <source>
        <dbReference type="ARBA" id="ARBA00023235"/>
    </source>
</evidence>
<dbReference type="InterPro" id="IPR036569">
    <property type="entry name" value="RpiB_LacA_LacB_sf"/>
</dbReference>
<keyword evidence="2 5" id="KW-0413">Isomerase</keyword>
<dbReference type="NCBIfam" id="TIGR00689">
    <property type="entry name" value="rpiB_lacA_lacB"/>
    <property type="match status" value="1"/>
</dbReference>
<dbReference type="NCBIfam" id="NF004051">
    <property type="entry name" value="PRK05571.1"/>
    <property type="match status" value="1"/>
</dbReference>
<dbReference type="EMBL" id="LR778114">
    <property type="protein sequence ID" value="CAB1128134.1"/>
    <property type="molecule type" value="Genomic_DNA"/>
</dbReference>
<dbReference type="KEGG" id="hfv:R50_0628"/>
<accession>A0A6F8ZEL7</accession>
<comment type="similarity">
    <text evidence="1">Belongs to the LacAB/RpiB family.</text>
</comment>
<feature type="binding site" evidence="4">
    <location>
        <position position="138"/>
    </location>
    <ligand>
        <name>D-ribulose 5-phosphate</name>
        <dbReference type="ChEBI" id="CHEBI:58121"/>
    </ligand>
</feature>
<evidence type="ECO:0000256" key="4">
    <source>
        <dbReference type="PIRSR" id="PIRSR005384-2"/>
    </source>
</evidence>
<evidence type="ECO:0000313" key="6">
    <source>
        <dbReference type="Proteomes" id="UP000503399"/>
    </source>
</evidence>
<feature type="binding site" evidence="4">
    <location>
        <position position="101"/>
    </location>
    <ligand>
        <name>D-ribulose 5-phosphate</name>
        <dbReference type="ChEBI" id="CHEBI:58121"/>
    </ligand>
</feature>
<dbReference type="PANTHER" id="PTHR30345">
    <property type="entry name" value="RIBOSE-5-PHOSPHATE ISOMERASE B"/>
    <property type="match status" value="1"/>
</dbReference>
<dbReference type="GO" id="GO:0004751">
    <property type="term" value="F:ribose-5-phosphate isomerase activity"/>
    <property type="evidence" value="ECO:0007669"/>
    <property type="project" value="UniProtKB-EC"/>
</dbReference>
<gene>
    <name evidence="5" type="primary">rpiB</name>
    <name evidence="5" type="ORF">R50_0628</name>
</gene>
<proteinExistence type="inferred from homology"/>
<feature type="binding site" evidence="4">
    <location>
        <position position="134"/>
    </location>
    <ligand>
        <name>D-ribulose 5-phosphate</name>
        <dbReference type="ChEBI" id="CHEBI:58121"/>
    </ligand>
</feature>
<dbReference type="GO" id="GO:0005975">
    <property type="term" value="P:carbohydrate metabolic process"/>
    <property type="evidence" value="ECO:0007669"/>
    <property type="project" value="InterPro"/>
</dbReference>
<dbReference type="AlphaFoldDB" id="A0A6F8ZEL7"/>
<feature type="binding site" evidence="4">
    <location>
        <begin position="10"/>
        <end position="11"/>
    </location>
    <ligand>
        <name>D-ribulose 5-phosphate</name>
        <dbReference type="ChEBI" id="CHEBI:58121"/>
    </ligand>
</feature>
<evidence type="ECO:0000313" key="5">
    <source>
        <dbReference type="EMBL" id="CAB1128134.1"/>
    </source>
</evidence>
<sequence>MDMRIAVGADHAGFPLKEALVNFLMENGWDVEDFGTFSTESVDYPDFALKVAEAVARGDVDRGLLVCGTGLGMSIVANKVPGVRAALALDVTSARLARQHNDANVLTMGARLIAPPLAEEVLLTFLQTGFEGGRHARRLEKIQEVEKKERELG</sequence>
<reference evidence="5 6" key="1">
    <citation type="submission" date="2020-02" db="EMBL/GenBank/DDBJ databases">
        <authorList>
            <person name="Hogendoorn C."/>
        </authorList>
    </citation>
    <scope>NUCLEOTIDE SEQUENCE [LARGE SCALE GENOMIC DNA]</scope>
    <source>
        <strain evidence="5">R501</strain>
    </source>
</reference>
<evidence type="ECO:0000256" key="3">
    <source>
        <dbReference type="PIRSR" id="PIRSR005384-1"/>
    </source>
</evidence>
<evidence type="ECO:0000256" key="1">
    <source>
        <dbReference type="ARBA" id="ARBA00008754"/>
    </source>
</evidence>
<feature type="active site" description="Proton donor" evidence="3">
    <location>
        <position position="100"/>
    </location>
</feature>
<dbReference type="InterPro" id="IPR004785">
    <property type="entry name" value="RpiB"/>
</dbReference>
<organism evidence="5 6">
    <name type="scientific">Candidatus Hydrogenisulfobacillus filiaventi</name>
    <dbReference type="NCBI Taxonomy" id="2707344"/>
    <lineage>
        <taxon>Bacteria</taxon>
        <taxon>Bacillati</taxon>
        <taxon>Bacillota</taxon>
        <taxon>Clostridia</taxon>
        <taxon>Eubacteriales</taxon>
        <taxon>Clostridiales Family XVII. Incertae Sedis</taxon>
        <taxon>Candidatus Hydrogenisulfobacillus</taxon>
    </lineage>
</organism>
<dbReference type="SUPFAM" id="SSF89623">
    <property type="entry name" value="Ribose/Galactose isomerase RpiB/AlsB"/>
    <property type="match status" value="1"/>
</dbReference>
<feature type="binding site" evidence="4">
    <location>
        <begin position="68"/>
        <end position="72"/>
    </location>
    <ligand>
        <name>D-ribulose 5-phosphate</name>
        <dbReference type="ChEBI" id="CHEBI:58121"/>
    </ligand>
</feature>
<keyword evidence="6" id="KW-1185">Reference proteome</keyword>
<dbReference type="Pfam" id="PF02502">
    <property type="entry name" value="LacAB_rpiB"/>
    <property type="match status" value="1"/>
</dbReference>
<dbReference type="PANTHER" id="PTHR30345:SF0">
    <property type="entry name" value="DNA DAMAGE-REPAIR_TOLERATION PROTEIN DRT102"/>
    <property type="match status" value="1"/>
</dbReference>
<feature type="binding site" evidence="4">
    <location>
        <position position="111"/>
    </location>
    <ligand>
        <name>D-ribulose 5-phosphate</name>
        <dbReference type="ChEBI" id="CHEBI:58121"/>
    </ligand>
</feature>
<dbReference type="Proteomes" id="UP000503399">
    <property type="component" value="Chromosome"/>
</dbReference>
<dbReference type="EC" id="5.3.1.6" evidence="5"/>
<dbReference type="Gene3D" id="3.40.1400.10">
    <property type="entry name" value="Sugar-phosphate isomerase, RpiB/LacA/LacB"/>
    <property type="match status" value="1"/>
</dbReference>